<proteinExistence type="predicted"/>
<dbReference type="Proteomes" id="UP000054845">
    <property type="component" value="Unassembled WGS sequence"/>
</dbReference>
<evidence type="ECO:0000313" key="3">
    <source>
        <dbReference type="EMBL" id="CEH18083.1"/>
    </source>
</evidence>
<organism evidence="3 4">
    <name type="scientific">Ceraceosorus bombacis</name>
    <dbReference type="NCBI Taxonomy" id="401625"/>
    <lineage>
        <taxon>Eukaryota</taxon>
        <taxon>Fungi</taxon>
        <taxon>Dikarya</taxon>
        <taxon>Basidiomycota</taxon>
        <taxon>Ustilaginomycotina</taxon>
        <taxon>Exobasidiomycetes</taxon>
        <taxon>Ceraceosorales</taxon>
        <taxon>Ceraceosoraceae</taxon>
        <taxon>Ceraceosorus</taxon>
    </lineage>
</organism>
<keyword evidence="2" id="KW-0472">Membrane</keyword>
<keyword evidence="4" id="KW-1185">Reference proteome</keyword>
<accession>A0A0P1BMR9</accession>
<reference evidence="3 4" key="1">
    <citation type="submission" date="2014-09" db="EMBL/GenBank/DDBJ databases">
        <authorList>
            <person name="Magalhaes I.L.F."/>
            <person name="Oliveira U."/>
            <person name="Santos F.R."/>
            <person name="Vidigal T.H.D.A."/>
            <person name="Brescovit A.D."/>
            <person name="Santos A.J."/>
        </authorList>
    </citation>
    <scope>NUCLEOTIDE SEQUENCE [LARGE SCALE GENOMIC DNA]</scope>
</reference>
<feature type="region of interest" description="Disordered" evidence="1">
    <location>
        <begin position="197"/>
        <end position="224"/>
    </location>
</feature>
<dbReference type="AlphaFoldDB" id="A0A0P1BMR9"/>
<evidence type="ECO:0000256" key="1">
    <source>
        <dbReference type="SAM" id="MobiDB-lite"/>
    </source>
</evidence>
<protein>
    <submittedName>
        <fullName evidence="3">Uncharacterized protein</fullName>
    </submittedName>
</protein>
<sequence>MSTQRMQRVRSRAAGSLDDLALHLEKRQGALTGVTSGLESGANKAGDKASSYTSGLNQWEILAVAAAGVALIALVCTWTWLVCNRKRKAREAAKAKEEEEIAAAEKLRRTNTMTQSSHGHHGSKESQSQRKSLLANAAPAGMTREDLRVNTASAAKMGQDIHSPRSPGPRDPFLPPSPKGHQAQLAHSNISSAAFHASAATPYGQHHEGQSYGMEATSPNSRRSYHQVVYPDQPLPQSVDLREPLPLAISRSPPRSSHVPLSRAPAPQYGYQGDMPNPHAEQHTSAHQPMSAYGAQPAEGFGMPMPEYQRPKSYGQPSNRMSHYGAAL</sequence>
<feature type="region of interest" description="Disordered" evidence="1">
    <location>
        <begin position="155"/>
        <end position="185"/>
    </location>
</feature>
<feature type="compositionally biased region" description="Pro residues" evidence="1">
    <location>
        <begin position="166"/>
        <end position="178"/>
    </location>
</feature>
<keyword evidence="2" id="KW-0812">Transmembrane</keyword>
<feature type="transmembrane region" description="Helical" evidence="2">
    <location>
        <begin position="61"/>
        <end position="81"/>
    </location>
</feature>
<feature type="region of interest" description="Disordered" evidence="1">
    <location>
        <begin position="105"/>
        <end position="132"/>
    </location>
</feature>
<dbReference type="OrthoDB" id="10298839at2759"/>
<evidence type="ECO:0000313" key="4">
    <source>
        <dbReference type="Proteomes" id="UP000054845"/>
    </source>
</evidence>
<name>A0A0P1BMR9_9BASI</name>
<dbReference type="EMBL" id="CCYA01000269">
    <property type="protein sequence ID" value="CEH18083.1"/>
    <property type="molecule type" value="Genomic_DNA"/>
</dbReference>
<feature type="region of interest" description="Disordered" evidence="1">
    <location>
        <begin position="249"/>
        <end position="328"/>
    </location>
</feature>
<keyword evidence="2" id="KW-1133">Transmembrane helix</keyword>
<evidence type="ECO:0000256" key="2">
    <source>
        <dbReference type="SAM" id="Phobius"/>
    </source>
</evidence>